<reference evidence="4" key="2">
    <citation type="submission" date="2020-12" db="UniProtKB">
        <authorList>
            <consortium name="WormBaseParasite"/>
        </authorList>
    </citation>
    <scope>IDENTIFICATION</scope>
</reference>
<dbReference type="WBParaSite" id="SRAE_1000097800.1">
    <property type="protein sequence ID" value="SRAE_1000097800.1"/>
    <property type="gene ID" value="WBGene00257578"/>
</dbReference>
<dbReference type="InterPro" id="IPR046359">
    <property type="entry name" value="Aftin-like"/>
</dbReference>
<accession>A0A090MV78</accession>
<dbReference type="EMBL" id="LN609528">
    <property type="protein sequence ID" value="CEF62708.1"/>
    <property type="molecule type" value="Genomic_DNA"/>
</dbReference>
<evidence type="ECO:0000313" key="5">
    <source>
        <dbReference type="WormBase" id="SRAE_1000097800"/>
    </source>
</evidence>
<evidence type="ECO:0000313" key="4">
    <source>
        <dbReference type="WBParaSite" id="SRAE_1000097800.1"/>
    </source>
</evidence>
<dbReference type="STRING" id="34506.A0A090MV78"/>
<dbReference type="AlphaFoldDB" id="A0A090MV78"/>
<gene>
    <name evidence="2 4 5" type="ORF">SRAE_1000097800</name>
</gene>
<name>A0A090MV78_STRRB</name>
<evidence type="ECO:0000256" key="1">
    <source>
        <dbReference type="SAM" id="MobiDB-lite"/>
    </source>
</evidence>
<keyword evidence="3" id="KW-1185">Reference proteome</keyword>
<feature type="compositionally biased region" description="Acidic residues" evidence="1">
    <location>
        <begin position="38"/>
        <end position="49"/>
    </location>
</feature>
<feature type="compositionally biased region" description="Polar residues" evidence="1">
    <location>
        <begin position="54"/>
        <end position="74"/>
    </location>
</feature>
<protein>
    <submittedName>
        <fullName evidence="4">Aftiphilin clathrin-binding box domain-containing protein</fullName>
    </submittedName>
</protein>
<dbReference type="WormBase" id="SRAE_1000097800">
    <property type="protein sequence ID" value="SRP03385"/>
    <property type="gene ID" value="WBGene00257578"/>
</dbReference>
<feature type="region of interest" description="Disordered" evidence="1">
    <location>
        <begin position="1"/>
        <end position="77"/>
    </location>
</feature>
<dbReference type="GO" id="GO:0030121">
    <property type="term" value="C:AP-1 adaptor complex"/>
    <property type="evidence" value="ECO:0007669"/>
    <property type="project" value="TreeGrafter"/>
</dbReference>
<dbReference type="GeneID" id="36375073"/>
<dbReference type="PANTHER" id="PTHR16156:SF10">
    <property type="entry name" value="AFTIPHILIN-RELATED"/>
    <property type="match status" value="1"/>
</dbReference>
<evidence type="ECO:0000313" key="3">
    <source>
        <dbReference type="Proteomes" id="UP000035682"/>
    </source>
</evidence>
<dbReference type="Proteomes" id="UP000035682">
    <property type="component" value="Unplaced"/>
</dbReference>
<dbReference type="CTD" id="36375073"/>
<reference evidence="2 3" key="1">
    <citation type="submission" date="2014-09" db="EMBL/GenBank/DDBJ databases">
        <authorList>
            <person name="Martin A.A."/>
        </authorList>
    </citation>
    <scope>NUCLEOTIDE SEQUENCE</scope>
    <source>
        <strain evidence="3">ED321</strain>
        <strain evidence="2">ED321 Heterogonic</strain>
    </source>
</reference>
<dbReference type="PANTHER" id="PTHR16156">
    <property type="entry name" value="AFTIPHILIN A-RELATED"/>
    <property type="match status" value="1"/>
</dbReference>
<evidence type="ECO:0000313" key="2">
    <source>
        <dbReference type="EMBL" id="CEF62708.1"/>
    </source>
</evidence>
<dbReference type="GO" id="GO:0030276">
    <property type="term" value="F:clathrin binding"/>
    <property type="evidence" value="ECO:0007669"/>
    <property type="project" value="InterPro"/>
</dbReference>
<dbReference type="RefSeq" id="XP_024501910.1">
    <property type="nucleotide sequence ID" value="XM_024647876.1"/>
</dbReference>
<dbReference type="GO" id="GO:0032588">
    <property type="term" value="C:trans-Golgi network membrane"/>
    <property type="evidence" value="ECO:0007669"/>
    <property type="project" value="InterPro"/>
</dbReference>
<organism evidence="2">
    <name type="scientific">Strongyloides ratti</name>
    <name type="common">Parasitic roundworm</name>
    <dbReference type="NCBI Taxonomy" id="34506"/>
    <lineage>
        <taxon>Eukaryota</taxon>
        <taxon>Metazoa</taxon>
        <taxon>Ecdysozoa</taxon>
        <taxon>Nematoda</taxon>
        <taxon>Chromadorea</taxon>
        <taxon>Rhabditida</taxon>
        <taxon>Tylenchina</taxon>
        <taxon>Panagrolaimomorpha</taxon>
        <taxon>Strongyloidoidea</taxon>
        <taxon>Strongyloididae</taxon>
        <taxon>Strongyloides</taxon>
    </lineage>
</organism>
<dbReference type="OMA" id="DEEMISY"/>
<proteinExistence type="predicted"/>
<dbReference type="OrthoDB" id="5917212at2759"/>
<sequence length="360" mass="40328">MENDSAAATEEVTSNGKLTEENNVENTSSNFDNNPPANDDEDEFGDFAEFESAPQPQTSDGSMNGENINSSTEKFGNFDEFKSSQNEVISPQVNLPSLGELLSDNSIFCIEEDFNHINGSEVGVKIYDLLKECDKEDTEISKGNSLFTNIWKDLRIVEETRALGFSLAKSQSYNSFLGALQMSAKKVVPNTLDFFTSLTSSNEIGQKNEIQGELTSDLEKDNLQNDIPPVSFDWEKSGLENPISCKYKNSQNDILDYDFFFNSKNENCSVENPTYSLQNDLYAFGLISSVNEYNDSVKAMTNIDELLQNVSQKKTGDDIVDEEMISYDSLTYEEKILYNSLPDYSFMLSNVLVFPSKGKE</sequence>
<feature type="compositionally biased region" description="Low complexity" evidence="1">
    <location>
        <begin position="24"/>
        <end position="37"/>
    </location>
</feature>